<organism evidence="1 2">
    <name type="scientific">Euplotes crassus</name>
    <dbReference type="NCBI Taxonomy" id="5936"/>
    <lineage>
        <taxon>Eukaryota</taxon>
        <taxon>Sar</taxon>
        <taxon>Alveolata</taxon>
        <taxon>Ciliophora</taxon>
        <taxon>Intramacronucleata</taxon>
        <taxon>Spirotrichea</taxon>
        <taxon>Hypotrichia</taxon>
        <taxon>Euplotida</taxon>
        <taxon>Euplotidae</taxon>
        <taxon>Moneuplotes</taxon>
    </lineage>
</organism>
<gene>
    <name evidence="1" type="ORF">ECRASSUSDP1_LOCUS10705</name>
</gene>
<evidence type="ECO:0000313" key="2">
    <source>
        <dbReference type="Proteomes" id="UP001295684"/>
    </source>
</evidence>
<dbReference type="EMBL" id="CAMPGE010010558">
    <property type="protein sequence ID" value="CAI2369406.1"/>
    <property type="molecule type" value="Genomic_DNA"/>
</dbReference>
<reference evidence="1" key="1">
    <citation type="submission" date="2023-07" db="EMBL/GenBank/DDBJ databases">
        <authorList>
            <consortium name="AG Swart"/>
            <person name="Singh M."/>
            <person name="Singh A."/>
            <person name="Seah K."/>
            <person name="Emmerich C."/>
        </authorList>
    </citation>
    <scope>NUCLEOTIDE SEQUENCE</scope>
    <source>
        <strain evidence="1">DP1</strain>
    </source>
</reference>
<dbReference type="SUPFAM" id="SSF52047">
    <property type="entry name" value="RNI-like"/>
    <property type="match status" value="1"/>
</dbReference>
<dbReference type="AlphaFoldDB" id="A0AAD1UKB2"/>
<sequence length="297" mass="34321">MESAAQIAKERTYKIISCEKSILTMSKEQDYKRCLDVNANIPAEKMDAKPLGSNNQNMIRASELRLDFLHDKNKKFTRKLKFCKLFDTYTIRLYDISTKNKKILEFCALSFPDTVDVLYTSPLFNTKPDRSAYFKLLIRSSYKVMRKLFLNRFTLNICQLKRLMAAYKHLNILGLSSCRLPIPNVPDLSKALTNCKIDALSLEHSIFSNINNCENSLDGFKNLTQGLAGSSDLRSSLEIVLIKGCRIKLTEAKEIFEDNQLGGVKIHDGLEDHDEIRRPRRVRRPLRARRPRDIRRL</sequence>
<protein>
    <submittedName>
        <fullName evidence="1">Uncharacterized protein</fullName>
    </submittedName>
</protein>
<accession>A0AAD1UKB2</accession>
<dbReference type="InterPro" id="IPR032675">
    <property type="entry name" value="LRR_dom_sf"/>
</dbReference>
<comment type="caution">
    <text evidence="1">The sequence shown here is derived from an EMBL/GenBank/DDBJ whole genome shotgun (WGS) entry which is preliminary data.</text>
</comment>
<evidence type="ECO:0000313" key="1">
    <source>
        <dbReference type="EMBL" id="CAI2369406.1"/>
    </source>
</evidence>
<dbReference type="Gene3D" id="3.80.10.10">
    <property type="entry name" value="Ribonuclease Inhibitor"/>
    <property type="match status" value="1"/>
</dbReference>
<proteinExistence type="predicted"/>
<keyword evidence="2" id="KW-1185">Reference proteome</keyword>
<name>A0AAD1UKB2_EUPCR</name>
<dbReference type="Proteomes" id="UP001295684">
    <property type="component" value="Unassembled WGS sequence"/>
</dbReference>